<dbReference type="Proteomes" id="UP000064967">
    <property type="component" value="Chromosome"/>
</dbReference>
<name>A0A0K1PLC6_9BACT</name>
<evidence type="ECO:0000313" key="2">
    <source>
        <dbReference type="EMBL" id="AKU94333.1"/>
    </source>
</evidence>
<feature type="compositionally biased region" description="Basic residues" evidence="1">
    <location>
        <begin position="199"/>
        <end position="213"/>
    </location>
</feature>
<organism evidence="2 3">
    <name type="scientific">Labilithrix luteola</name>
    <dbReference type="NCBI Taxonomy" id="1391654"/>
    <lineage>
        <taxon>Bacteria</taxon>
        <taxon>Pseudomonadati</taxon>
        <taxon>Myxococcota</taxon>
        <taxon>Polyangia</taxon>
        <taxon>Polyangiales</taxon>
        <taxon>Labilitrichaceae</taxon>
        <taxon>Labilithrix</taxon>
    </lineage>
</organism>
<dbReference type="KEGG" id="llu:AKJ09_00997"/>
<proteinExistence type="predicted"/>
<dbReference type="RefSeq" id="WP_205633599.1">
    <property type="nucleotide sequence ID" value="NZ_CP012333.1"/>
</dbReference>
<dbReference type="AlphaFoldDB" id="A0A0K1PLC6"/>
<protein>
    <submittedName>
        <fullName evidence="2">Uncharacterized protein</fullName>
    </submittedName>
</protein>
<sequence length="225" mass="24338">MAAPARVFLLSPARLDGKRGAMLFREGASFPLAAQLRTIEGCPIGEVFRFVSGLYFRGKLAYANAFARAPSGASWMGNGALVITQNRGLVPVTTRVCLEHLEAFSSTNIHPDEPAFRKPLVRDAKLVSENLAAADEVVLLGSIASAKYVDALLEVFGNRLLFPGEFVGRGDMSRGGLMLRAVDAKKELSYVPVAGAIRKGTRPPKLTPRKRHREAPIHKAEPESS</sequence>
<reference evidence="2 3" key="1">
    <citation type="submission" date="2015-08" db="EMBL/GenBank/DDBJ databases">
        <authorList>
            <person name="Babu N.S."/>
            <person name="Beckwith C.J."/>
            <person name="Beseler K.G."/>
            <person name="Brison A."/>
            <person name="Carone J.V."/>
            <person name="Caskin T.P."/>
            <person name="Diamond M."/>
            <person name="Durham M.E."/>
            <person name="Foxe J.M."/>
            <person name="Go M."/>
            <person name="Henderson B.A."/>
            <person name="Jones I.B."/>
            <person name="McGettigan J.A."/>
            <person name="Micheletti S.J."/>
            <person name="Nasrallah M.E."/>
            <person name="Ortiz D."/>
            <person name="Piller C.R."/>
            <person name="Privatt S.R."/>
            <person name="Schneider S.L."/>
            <person name="Sharp S."/>
            <person name="Smith T.C."/>
            <person name="Stanton J.D."/>
            <person name="Ullery H.E."/>
            <person name="Wilson R.J."/>
            <person name="Serrano M.G."/>
            <person name="Buck G."/>
            <person name="Lee V."/>
            <person name="Wang Y."/>
            <person name="Carvalho R."/>
            <person name="Voegtly L."/>
            <person name="Shi R."/>
            <person name="Duckworth R."/>
            <person name="Johnson A."/>
            <person name="Loviza R."/>
            <person name="Walstead R."/>
            <person name="Shah Z."/>
            <person name="Kiflezghi M."/>
            <person name="Wade K."/>
            <person name="Ball S.L."/>
            <person name="Bradley K.W."/>
            <person name="Asai D.J."/>
            <person name="Bowman C.A."/>
            <person name="Russell D.A."/>
            <person name="Pope W.H."/>
            <person name="Jacobs-Sera D."/>
            <person name="Hendrix R.W."/>
            <person name="Hatfull G.F."/>
        </authorList>
    </citation>
    <scope>NUCLEOTIDE SEQUENCE [LARGE SCALE GENOMIC DNA]</scope>
    <source>
        <strain evidence="2 3">DSM 27648</strain>
    </source>
</reference>
<feature type="region of interest" description="Disordered" evidence="1">
    <location>
        <begin position="199"/>
        <end position="225"/>
    </location>
</feature>
<feature type="compositionally biased region" description="Basic and acidic residues" evidence="1">
    <location>
        <begin position="214"/>
        <end position="225"/>
    </location>
</feature>
<dbReference type="EMBL" id="CP012333">
    <property type="protein sequence ID" value="AKU94333.1"/>
    <property type="molecule type" value="Genomic_DNA"/>
</dbReference>
<evidence type="ECO:0000313" key="3">
    <source>
        <dbReference type="Proteomes" id="UP000064967"/>
    </source>
</evidence>
<dbReference type="PATRIC" id="fig|1391654.3.peg.1011"/>
<gene>
    <name evidence="2" type="ORF">AKJ09_00997</name>
</gene>
<accession>A0A0K1PLC6</accession>
<keyword evidence="3" id="KW-1185">Reference proteome</keyword>
<evidence type="ECO:0000256" key="1">
    <source>
        <dbReference type="SAM" id="MobiDB-lite"/>
    </source>
</evidence>